<feature type="domain" description="TRASH" evidence="9">
    <location>
        <begin position="450"/>
        <end position="488"/>
    </location>
</feature>
<dbReference type="GO" id="GO:0008270">
    <property type="term" value="F:zinc ion binding"/>
    <property type="evidence" value="ECO:0007669"/>
    <property type="project" value="UniProtKB-KW"/>
</dbReference>
<dbReference type="SUPFAM" id="SSF57716">
    <property type="entry name" value="Glucocorticoid receptor-like (DNA-binding domain)"/>
    <property type="match status" value="1"/>
</dbReference>
<feature type="compositionally biased region" description="Polar residues" evidence="8">
    <location>
        <begin position="536"/>
        <end position="550"/>
    </location>
</feature>
<evidence type="ECO:0000256" key="8">
    <source>
        <dbReference type="SAM" id="MobiDB-lite"/>
    </source>
</evidence>
<feature type="region of interest" description="Disordered" evidence="8">
    <location>
        <begin position="536"/>
        <end position="614"/>
    </location>
</feature>
<feature type="domain" description="TRASH" evidence="9">
    <location>
        <begin position="268"/>
        <end position="304"/>
    </location>
</feature>
<dbReference type="InterPro" id="IPR057926">
    <property type="entry name" value="QRICH1_dom"/>
</dbReference>
<reference evidence="11" key="1">
    <citation type="submission" date="2013-03" db="EMBL/GenBank/DDBJ databases">
        <authorList>
            <person name="Jeffery W."/>
            <person name="Warren W."/>
            <person name="Wilson R.K."/>
        </authorList>
    </citation>
    <scope>NUCLEOTIDE SEQUENCE</scope>
    <source>
        <strain evidence="11">female</strain>
    </source>
</reference>
<dbReference type="PANTHER" id="PTHR45736">
    <property type="entry name" value="ZINC FINGER MYM-TYPE PROTEIN"/>
    <property type="match status" value="1"/>
</dbReference>
<keyword evidence="5" id="KW-0863">Zinc-finger</keyword>
<feature type="compositionally biased region" description="Polar residues" evidence="8">
    <location>
        <begin position="999"/>
        <end position="1017"/>
    </location>
</feature>
<dbReference type="Bgee" id="ENSAMXG00000030098">
    <property type="expression patterns" value="Expressed in testis and 14 other cell types or tissues"/>
</dbReference>
<feature type="domain" description="TRASH" evidence="9">
    <location>
        <begin position="663"/>
        <end position="698"/>
    </location>
</feature>
<evidence type="ECO:0000313" key="11">
    <source>
        <dbReference type="Proteomes" id="UP000018467"/>
    </source>
</evidence>
<keyword evidence="1" id="KW-1017">Isopeptide bond</keyword>
<dbReference type="InterPro" id="IPR051284">
    <property type="entry name" value="ZnF_MYMT-QRICH1"/>
</dbReference>
<keyword evidence="7" id="KW-0832">Ubl conjugation</keyword>
<feature type="domain" description="TRASH" evidence="9">
    <location>
        <begin position="314"/>
        <end position="354"/>
    </location>
</feature>
<dbReference type="Pfam" id="PF24900">
    <property type="entry name" value="TRASH_ZMYM4"/>
    <property type="match status" value="1"/>
</dbReference>
<feature type="region of interest" description="Disordered" evidence="8">
    <location>
        <begin position="928"/>
        <end position="1022"/>
    </location>
</feature>
<protein>
    <recommendedName>
        <fullName evidence="9">TRASH domain-containing protein</fullName>
    </recommendedName>
</protein>
<evidence type="ECO:0000256" key="2">
    <source>
        <dbReference type="ARBA" id="ARBA00022553"/>
    </source>
</evidence>
<dbReference type="Pfam" id="PF25561">
    <property type="entry name" value="QRICH1"/>
    <property type="match status" value="1"/>
</dbReference>
<dbReference type="Pfam" id="PF12012">
    <property type="entry name" value="DUF3504"/>
    <property type="match status" value="1"/>
</dbReference>
<feature type="domain" description="TRASH" evidence="9">
    <location>
        <begin position="407"/>
        <end position="444"/>
    </location>
</feature>
<reference evidence="10" key="3">
    <citation type="submission" date="2025-08" db="UniProtKB">
        <authorList>
            <consortium name="Ensembl"/>
        </authorList>
    </citation>
    <scope>IDENTIFICATION</scope>
</reference>
<name>A0A3B1IH66_ASTMX</name>
<dbReference type="SMART" id="SM00746">
    <property type="entry name" value="TRASH"/>
    <property type="match status" value="9"/>
</dbReference>
<dbReference type="Pfam" id="PF06467">
    <property type="entry name" value="zf-FCS"/>
    <property type="match status" value="3"/>
</dbReference>
<feature type="domain" description="TRASH" evidence="9">
    <location>
        <begin position="709"/>
        <end position="744"/>
    </location>
</feature>
<feature type="domain" description="TRASH" evidence="9">
    <location>
        <begin position="497"/>
        <end position="533"/>
    </location>
</feature>
<evidence type="ECO:0000259" key="9">
    <source>
        <dbReference type="SMART" id="SM00746"/>
    </source>
</evidence>
<evidence type="ECO:0000313" key="10">
    <source>
        <dbReference type="Ensembl" id="ENSAMXP00000029026.1"/>
    </source>
</evidence>
<dbReference type="InterPro" id="IPR021893">
    <property type="entry name" value="ZMYM2-like_C"/>
</dbReference>
<feature type="region of interest" description="Disordered" evidence="8">
    <location>
        <begin position="63"/>
        <end position="83"/>
    </location>
</feature>
<dbReference type="PANTHER" id="PTHR45736:SF5">
    <property type="entry name" value="ZINC FINGER MYM-TYPE PROTEIN 4"/>
    <property type="match status" value="1"/>
</dbReference>
<dbReference type="InterPro" id="IPR010507">
    <property type="entry name" value="Znf_MYM"/>
</dbReference>
<keyword evidence="4" id="KW-0677">Repeat</keyword>
<reference evidence="11" key="2">
    <citation type="journal article" date="2014" name="Nat. Commun.">
        <title>The cavefish genome reveals candidate genes for eye loss.</title>
        <authorList>
            <person name="McGaugh S.E."/>
            <person name="Gross J.B."/>
            <person name="Aken B."/>
            <person name="Blin M."/>
            <person name="Borowsky R."/>
            <person name="Chalopin D."/>
            <person name="Hinaux H."/>
            <person name="Jeffery W.R."/>
            <person name="Keene A."/>
            <person name="Ma L."/>
            <person name="Minx P."/>
            <person name="Murphy D."/>
            <person name="O'Quin K.E."/>
            <person name="Retaux S."/>
            <person name="Rohner N."/>
            <person name="Searle S.M."/>
            <person name="Stahl B.A."/>
            <person name="Tabin C."/>
            <person name="Volff J.N."/>
            <person name="Yoshizawa M."/>
            <person name="Warren W.C."/>
        </authorList>
    </citation>
    <scope>NUCLEOTIDE SEQUENCE [LARGE SCALE GENOMIC DNA]</scope>
    <source>
        <strain evidence="11">female</strain>
    </source>
</reference>
<feature type="domain" description="TRASH" evidence="9">
    <location>
        <begin position="365"/>
        <end position="400"/>
    </location>
</feature>
<evidence type="ECO:0000256" key="3">
    <source>
        <dbReference type="ARBA" id="ARBA00022723"/>
    </source>
</evidence>
<reference evidence="10" key="4">
    <citation type="submission" date="2025-09" db="UniProtKB">
        <authorList>
            <consortium name="Ensembl"/>
        </authorList>
    </citation>
    <scope>IDENTIFICATION</scope>
</reference>
<accession>A0A3B1IH66</accession>
<feature type="compositionally biased region" description="Polar residues" evidence="8">
    <location>
        <begin position="572"/>
        <end position="583"/>
    </location>
</feature>
<dbReference type="InterPro" id="IPR011017">
    <property type="entry name" value="TRASH_dom"/>
</dbReference>
<keyword evidence="2" id="KW-0597">Phosphoprotein</keyword>
<feature type="compositionally biased region" description="Low complexity" evidence="8">
    <location>
        <begin position="593"/>
        <end position="614"/>
    </location>
</feature>
<feature type="compositionally biased region" description="Low complexity" evidence="8">
    <location>
        <begin position="934"/>
        <end position="945"/>
    </location>
</feature>
<feature type="domain" description="TRASH" evidence="9">
    <location>
        <begin position="621"/>
        <end position="657"/>
    </location>
</feature>
<evidence type="ECO:0000256" key="7">
    <source>
        <dbReference type="ARBA" id="ARBA00022843"/>
    </source>
</evidence>
<feature type="compositionally biased region" description="Basic and acidic residues" evidence="8">
    <location>
        <begin position="1204"/>
        <end position="1213"/>
    </location>
</feature>
<sequence>MFLLLLLFSLLLLLAINYCKIIIFLRLFPAVKMEKSSSASEQPRRSPVEDELDGFPVLRAVEEDWDSSSSSKTQHSDDPDENENLNNSSLCFANSLNIIKYAFLHSLSLQASSQDSGGNSREETMCSPLTKIKDEPIDEGYDKALIPQSDISRVKEELENGDQEVSFISNSQTHTRFLSVRLMFLYKKASPVAASQPSPFPTISQVTSAIKAPLMVLPTQPQTHLQAKPLTQIQLQLPPQIQNQLHIQPQPPPPPQLQPPAASIRICCSGCSKVLQKGQTAFQRKGSNQLFCSTVCLTGFTLPPAISIAPKKTCHLCLKVIGNPKDLITVPVDSMNTLKEFCSQACLTIYKSRVEGLNEDNIIRCSMCRKPSEIQHEVNHQGVLHKLCSDECFSRFRSSKRLSMSCCEICGNCNVTGNYHLVQVEDAVKKFCSPVCISTFKQKSGKRVHCPGCQEFKGVDQMLEGTNAQGVIEFFCSSRCVTNSQASRTLSGASFPCTNCQKLAIPQYHLAMPDGSIRNFCTYDCVGKFQERLQKPSPQVNGSSTVTANASGVAPRGPQHPSAAPRPSAPPQITNPTSNQTTIPPHVPAPGLAAPQGSQQHQQQPGAAAAASSPGPARLTCKQCQKPISSKPEVLQYKNHVGLFCSRLCCDSYKREKDVKATCEYCKEEKILKDITMYEHKLRPFCCEGCKLLFKHELSKQHGAQCRVCAYCSNMTHNTIQNHFGGKLEEFCTEECMSLYTVLFYEVINGTAGSGNEFSHVGFFFFLYLTPAGTTAATAAQAPLSLSKDMPVIGGVVSLASALAGNTALTGALPTSNASSKVIGDASTQTDAAVNAGPHQRRMLKNKALMCKPIIEEQAIQCNLDPPKSLFETVIDENGEKVKLVPVPVPIPMPVYIPVPMHLYSQFTPVPVGLPLPVPVPMVIPPPSASTQHSVTKSSVPSQSSVEDEDTEKSKDRPVSHGDQGSTYSGDLESEARSTPFSWADTEDSSHNLKPVSLPVSQLTRPTSEPPASTSPDQLDLEQDFPIGSDGSSTISKIHHVYGVKAWASWVQSRSQRMSLKEDVLQCSAVELSEGLCRFVTEVRRPNGQVYAPDSVYYLCLGIQQVRIHSFFFFLCISTQTHTPVHTPVHTTYSRVEESFLWDSKQLGALSPFVLLNTLLFFCVKLLNLKTLIQHERLSFSNFTCCTRTTDQGTTSYLRVKLERSEEDEHRGEPVVLGKRKREDEEEEEEQEYLEMPADTEHPLRCPVQLYLFYLSRCSDSVKQRSGMFYLQPEASCDPSSPVWFSEEPLERTVLDSMLTRILAVRDVYHQDPRRQLYNSSDEESS</sequence>
<dbReference type="Ensembl" id="ENSAMXT00000042879.1">
    <property type="protein sequence ID" value="ENSAMXP00000029026.1"/>
    <property type="gene ID" value="ENSAMXG00000030098.1"/>
</dbReference>
<dbReference type="Proteomes" id="UP000018467">
    <property type="component" value="Unassembled WGS sequence"/>
</dbReference>
<keyword evidence="11" id="KW-1185">Reference proteome</keyword>
<feature type="compositionally biased region" description="Acidic residues" evidence="8">
    <location>
        <begin position="1224"/>
        <end position="1233"/>
    </location>
</feature>
<dbReference type="GeneTree" id="ENSGT00940000166933"/>
<evidence type="ECO:0000256" key="1">
    <source>
        <dbReference type="ARBA" id="ARBA00022499"/>
    </source>
</evidence>
<evidence type="ECO:0000256" key="5">
    <source>
        <dbReference type="ARBA" id="ARBA00022771"/>
    </source>
</evidence>
<organism evidence="10 11">
    <name type="scientific">Astyanax mexicanus</name>
    <name type="common">Blind cave fish</name>
    <name type="synonym">Astyanax fasciatus mexicanus</name>
    <dbReference type="NCBI Taxonomy" id="7994"/>
    <lineage>
        <taxon>Eukaryota</taxon>
        <taxon>Metazoa</taxon>
        <taxon>Chordata</taxon>
        <taxon>Craniata</taxon>
        <taxon>Vertebrata</taxon>
        <taxon>Euteleostomi</taxon>
        <taxon>Actinopterygii</taxon>
        <taxon>Neopterygii</taxon>
        <taxon>Teleostei</taxon>
        <taxon>Ostariophysi</taxon>
        <taxon>Characiformes</taxon>
        <taxon>Characoidei</taxon>
        <taxon>Acestrorhamphidae</taxon>
        <taxon>Acestrorhamphinae</taxon>
        <taxon>Astyanax</taxon>
    </lineage>
</organism>
<feature type="region of interest" description="Disordered" evidence="8">
    <location>
        <begin position="1204"/>
        <end position="1235"/>
    </location>
</feature>
<keyword evidence="6" id="KW-0862">Zinc</keyword>
<keyword evidence="3" id="KW-0479">Metal-binding</keyword>
<evidence type="ECO:0000256" key="4">
    <source>
        <dbReference type="ARBA" id="ARBA00022737"/>
    </source>
</evidence>
<evidence type="ECO:0000256" key="6">
    <source>
        <dbReference type="ARBA" id="ARBA00022833"/>
    </source>
</evidence>
<proteinExistence type="predicted"/>